<reference evidence="8 9" key="1">
    <citation type="submission" date="2019-11" db="EMBL/GenBank/DDBJ databases">
        <authorList>
            <person name="Holert J."/>
        </authorList>
    </citation>
    <scope>NUCLEOTIDE SEQUENCE [LARGE SCALE GENOMIC DNA]</scope>
    <source>
        <strain evidence="8">SB11_3</strain>
    </source>
</reference>
<dbReference type="InterPro" id="IPR051907">
    <property type="entry name" value="DoxX-like_oxidoreductase"/>
</dbReference>
<feature type="transmembrane region" description="Helical" evidence="7">
    <location>
        <begin position="166"/>
        <end position="185"/>
    </location>
</feature>
<organism evidence="8 9">
    <name type="scientific">BD1-7 clade bacterium</name>
    <dbReference type="NCBI Taxonomy" id="2029982"/>
    <lineage>
        <taxon>Bacteria</taxon>
        <taxon>Pseudomonadati</taxon>
        <taxon>Pseudomonadota</taxon>
        <taxon>Gammaproteobacteria</taxon>
        <taxon>Cellvibrionales</taxon>
        <taxon>Spongiibacteraceae</taxon>
        <taxon>BD1-7 clade</taxon>
    </lineage>
</organism>
<feature type="transmembrane region" description="Helical" evidence="7">
    <location>
        <begin position="20"/>
        <end position="37"/>
    </location>
</feature>
<dbReference type="Proteomes" id="UP000441399">
    <property type="component" value="Unassembled WGS sequence"/>
</dbReference>
<keyword evidence="9" id="KW-1185">Reference proteome</keyword>
<dbReference type="EMBL" id="CACSIO010000045">
    <property type="protein sequence ID" value="CAA0121536.1"/>
    <property type="molecule type" value="Genomic_DNA"/>
</dbReference>
<evidence type="ECO:0000256" key="4">
    <source>
        <dbReference type="ARBA" id="ARBA00022692"/>
    </source>
</evidence>
<evidence type="ECO:0000313" key="8">
    <source>
        <dbReference type="EMBL" id="CAA0121536.1"/>
    </source>
</evidence>
<evidence type="ECO:0000256" key="2">
    <source>
        <dbReference type="ARBA" id="ARBA00006679"/>
    </source>
</evidence>
<proteinExistence type="inferred from homology"/>
<evidence type="ECO:0000313" key="9">
    <source>
        <dbReference type="Proteomes" id="UP000441399"/>
    </source>
</evidence>
<feature type="transmembrane region" description="Helical" evidence="7">
    <location>
        <begin position="57"/>
        <end position="83"/>
    </location>
</feature>
<protein>
    <submittedName>
        <fullName evidence="8">Inner membrane protein YphA</fullName>
    </submittedName>
</protein>
<keyword evidence="4 7" id="KW-0812">Transmembrane</keyword>
<evidence type="ECO:0000256" key="7">
    <source>
        <dbReference type="SAM" id="Phobius"/>
    </source>
</evidence>
<dbReference type="PANTHER" id="PTHR33452">
    <property type="entry name" value="OXIDOREDUCTASE CATD-RELATED"/>
    <property type="match status" value="1"/>
</dbReference>
<sequence length="198" mass="22091">MLGLLQTAQGWLNKTREIDFLAPLLLRLYLIPVFWMAGTQKLAHFDSTVEWFGNPDWGLGLPVPWLMAALAVGAELGGAILYTLGLATRWISLPLMFTMIVAAVTSHAENGWLAIAAGDGVFATERTMEAIERLTAVRSILMEHGNYEWLTEHGSIVVLNNGIEFAATYFIMILALFFYGGGRYVSLDYWIDRKFGQK</sequence>
<dbReference type="InterPro" id="IPR032808">
    <property type="entry name" value="DoxX"/>
</dbReference>
<evidence type="ECO:0000256" key="1">
    <source>
        <dbReference type="ARBA" id="ARBA00004651"/>
    </source>
</evidence>
<dbReference type="Pfam" id="PF07681">
    <property type="entry name" value="DoxX"/>
    <property type="match status" value="1"/>
</dbReference>
<dbReference type="GO" id="GO:0005886">
    <property type="term" value="C:plasma membrane"/>
    <property type="evidence" value="ECO:0007669"/>
    <property type="project" value="UniProtKB-SubCell"/>
</dbReference>
<evidence type="ECO:0000256" key="6">
    <source>
        <dbReference type="ARBA" id="ARBA00023136"/>
    </source>
</evidence>
<dbReference type="AlphaFoldDB" id="A0A5S9QS36"/>
<gene>
    <name evidence="8" type="primary">yphA</name>
    <name evidence="8" type="ORF">OPDIPICF_02465</name>
</gene>
<dbReference type="PANTHER" id="PTHR33452:SF19">
    <property type="entry name" value="DOXX FAMILY PROTEIN"/>
    <property type="match status" value="1"/>
</dbReference>
<dbReference type="OrthoDB" id="346004at2"/>
<evidence type="ECO:0000256" key="3">
    <source>
        <dbReference type="ARBA" id="ARBA00022475"/>
    </source>
</evidence>
<keyword evidence="5 7" id="KW-1133">Transmembrane helix</keyword>
<comment type="subcellular location">
    <subcellularLocation>
        <location evidence="1">Cell membrane</location>
        <topology evidence="1">Multi-pass membrane protein</topology>
    </subcellularLocation>
</comment>
<accession>A0A5S9QS36</accession>
<evidence type="ECO:0000256" key="5">
    <source>
        <dbReference type="ARBA" id="ARBA00022989"/>
    </source>
</evidence>
<feature type="transmembrane region" description="Helical" evidence="7">
    <location>
        <begin position="90"/>
        <end position="108"/>
    </location>
</feature>
<comment type="similarity">
    <text evidence="2">Belongs to the DoxX family.</text>
</comment>
<keyword evidence="6 7" id="KW-0472">Membrane</keyword>
<name>A0A5S9QS36_9GAMM</name>
<keyword evidence="3" id="KW-1003">Cell membrane</keyword>